<feature type="compositionally biased region" description="Polar residues" evidence="7">
    <location>
        <begin position="13"/>
        <end position="23"/>
    </location>
</feature>
<accession>A0A4Q1BL56</accession>
<dbReference type="InParanoid" id="A0A4Q1BL56"/>
<dbReference type="OrthoDB" id="418242at2759"/>
<feature type="compositionally biased region" description="Acidic residues" evidence="7">
    <location>
        <begin position="309"/>
        <end position="324"/>
    </location>
</feature>
<dbReference type="STRING" id="5217.A0A4Q1BL56"/>
<evidence type="ECO:0000256" key="1">
    <source>
        <dbReference type="ARBA" id="ARBA00004123"/>
    </source>
</evidence>
<organism evidence="9 10">
    <name type="scientific">Tremella mesenterica</name>
    <name type="common">Jelly fungus</name>
    <dbReference type="NCBI Taxonomy" id="5217"/>
    <lineage>
        <taxon>Eukaryota</taxon>
        <taxon>Fungi</taxon>
        <taxon>Dikarya</taxon>
        <taxon>Basidiomycota</taxon>
        <taxon>Agaricomycotina</taxon>
        <taxon>Tremellomycetes</taxon>
        <taxon>Tremellales</taxon>
        <taxon>Tremellaceae</taxon>
        <taxon>Tremella</taxon>
    </lineage>
</organism>
<dbReference type="PANTHER" id="PTHR21704:SF18">
    <property type="entry name" value="NIPPED-B-LIKE PROTEIN"/>
    <property type="match status" value="1"/>
</dbReference>
<dbReference type="CDD" id="cd23958">
    <property type="entry name" value="SCC2"/>
    <property type="match status" value="1"/>
</dbReference>
<dbReference type="SUPFAM" id="SSF48371">
    <property type="entry name" value="ARM repeat"/>
    <property type="match status" value="1"/>
</dbReference>
<name>A0A4Q1BL56_TREME</name>
<dbReference type="FunCoup" id="A0A4Q1BL56">
    <property type="interactions" value="156"/>
</dbReference>
<comment type="subcellular location">
    <subcellularLocation>
        <location evidence="1 6">Nucleus</location>
    </subcellularLocation>
</comment>
<evidence type="ECO:0000313" key="10">
    <source>
        <dbReference type="Proteomes" id="UP000289152"/>
    </source>
</evidence>
<evidence type="ECO:0000256" key="4">
    <source>
        <dbReference type="ARBA" id="ARBA00023242"/>
    </source>
</evidence>
<feature type="compositionally biased region" description="Low complexity" evidence="7">
    <location>
        <begin position="287"/>
        <end position="308"/>
    </location>
</feature>
<dbReference type="InterPro" id="IPR033031">
    <property type="entry name" value="Scc2/Nipped-B"/>
</dbReference>
<evidence type="ECO:0000256" key="6">
    <source>
        <dbReference type="RuleBase" id="RU364107"/>
    </source>
</evidence>
<feature type="region of interest" description="Disordered" evidence="7">
    <location>
        <begin position="102"/>
        <end position="131"/>
    </location>
</feature>
<dbReference type="EMBL" id="SDIL01000048">
    <property type="protein sequence ID" value="RXK38410.1"/>
    <property type="molecule type" value="Genomic_DNA"/>
</dbReference>
<dbReference type="GO" id="GO:0071169">
    <property type="term" value="P:establishment of protein localization to chromatin"/>
    <property type="evidence" value="ECO:0007669"/>
    <property type="project" value="TreeGrafter"/>
</dbReference>
<keyword evidence="5 6" id="KW-0131">Cell cycle</keyword>
<dbReference type="Proteomes" id="UP000289152">
    <property type="component" value="Unassembled WGS sequence"/>
</dbReference>
<evidence type="ECO:0000256" key="5">
    <source>
        <dbReference type="ARBA" id="ARBA00023306"/>
    </source>
</evidence>
<feature type="region of interest" description="Disordered" evidence="7">
    <location>
        <begin position="341"/>
        <end position="362"/>
    </location>
</feature>
<evidence type="ECO:0000313" key="9">
    <source>
        <dbReference type="EMBL" id="RXK38410.1"/>
    </source>
</evidence>
<keyword evidence="3 6" id="KW-0677">Repeat</keyword>
<evidence type="ECO:0000256" key="3">
    <source>
        <dbReference type="ARBA" id="ARBA00022737"/>
    </source>
</evidence>
<dbReference type="Pfam" id="PF12830">
    <property type="entry name" value="Nipped-B_C"/>
    <property type="match status" value="1"/>
</dbReference>
<gene>
    <name evidence="9" type="ORF">M231_04319</name>
</gene>
<dbReference type="InterPro" id="IPR026003">
    <property type="entry name" value="Cohesin_HEAT"/>
</dbReference>
<comment type="similarity">
    <text evidence="2 6">Belongs to the SCC2/Nipped-B family.</text>
</comment>
<protein>
    <recommendedName>
        <fullName evidence="6">Sister chromatid cohesion protein</fullName>
    </recommendedName>
</protein>
<keyword evidence="4 6" id="KW-0539">Nucleus</keyword>
<keyword evidence="10" id="KW-1185">Reference proteome</keyword>
<feature type="region of interest" description="Disordered" evidence="7">
    <location>
        <begin position="187"/>
        <end position="324"/>
    </location>
</feature>
<comment type="caution">
    <text evidence="9">The sequence shown here is derived from an EMBL/GenBank/DDBJ whole genome shotgun (WGS) entry which is preliminary data.</text>
</comment>
<evidence type="ECO:0000256" key="7">
    <source>
        <dbReference type="SAM" id="MobiDB-lite"/>
    </source>
</evidence>
<feature type="domain" description="Sister chromatid cohesion C-terminal" evidence="8">
    <location>
        <begin position="1536"/>
        <end position="1713"/>
    </location>
</feature>
<dbReference type="GO" id="GO:0140588">
    <property type="term" value="P:chromatin looping"/>
    <property type="evidence" value="ECO:0007669"/>
    <property type="project" value="InterPro"/>
</dbReference>
<dbReference type="Gene3D" id="1.25.10.10">
    <property type="entry name" value="Leucine-rich Repeat Variant"/>
    <property type="match status" value="1"/>
</dbReference>
<dbReference type="InterPro" id="IPR024986">
    <property type="entry name" value="Nipped-B_C"/>
</dbReference>
<feature type="compositionally biased region" description="Low complexity" evidence="7">
    <location>
        <begin position="198"/>
        <end position="211"/>
    </location>
</feature>
<dbReference type="Pfam" id="PF12765">
    <property type="entry name" value="Cohesin_HEAT"/>
    <property type="match status" value="1"/>
</dbReference>
<feature type="region of interest" description="Disordered" evidence="7">
    <location>
        <begin position="1"/>
        <end position="26"/>
    </location>
</feature>
<dbReference type="GO" id="GO:0090694">
    <property type="term" value="C:Scc2-Scc4 cohesin loading complex"/>
    <property type="evidence" value="ECO:0007669"/>
    <property type="project" value="TreeGrafter"/>
</dbReference>
<evidence type="ECO:0000259" key="8">
    <source>
        <dbReference type="Pfam" id="PF12830"/>
    </source>
</evidence>
<feature type="compositionally biased region" description="Basic residues" evidence="7">
    <location>
        <begin position="476"/>
        <end position="490"/>
    </location>
</feature>
<dbReference type="GO" id="GO:1990414">
    <property type="term" value="P:replication-born double-strand break repair via sister chromatid exchange"/>
    <property type="evidence" value="ECO:0007669"/>
    <property type="project" value="TreeGrafter"/>
</dbReference>
<feature type="region of interest" description="Disordered" evidence="7">
    <location>
        <begin position="144"/>
        <end position="172"/>
    </location>
</feature>
<dbReference type="InterPro" id="IPR011989">
    <property type="entry name" value="ARM-like"/>
</dbReference>
<feature type="compositionally biased region" description="Polar residues" evidence="7">
    <location>
        <begin position="501"/>
        <end position="518"/>
    </location>
</feature>
<feature type="region of interest" description="Disordered" evidence="7">
    <location>
        <begin position="475"/>
        <end position="519"/>
    </location>
</feature>
<dbReference type="GO" id="GO:0003682">
    <property type="term" value="F:chromatin binding"/>
    <property type="evidence" value="ECO:0007669"/>
    <property type="project" value="TreeGrafter"/>
</dbReference>
<evidence type="ECO:0000256" key="2">
    <source>
        <dbReference type="ARBA" id="ARBA00009252"/>
    </source>
</evidence>
<dbReference type="GO" id="GO:0061775">
    <property type="term" value="F:cohesin loader activity"/>
    <property type="evidence" value="ECO:0007669"/>
    <property type="project" value="InterPro"/>
</dbReference>
<feature type="compositionally biased region" description="Low complexity" evidence="7">
    <location>
        <begin position="106"/>
        <end position="122"/>
    </location>
</feature>
<dbReference type="PANTHER" id="PTHR21704">
    <property type="entry name" value="NIPPED-B-LIKE PROTEIN DELANGIN SCC2-RELATED"/>
    <property type="match status" value="1"/>
</dbReference>
<dbReference type="VEuPathDB" id="FungiDB:TREMEDRAFT_59198"/>
<feature type="compositionally biased region" description="Low complexity" evidence="7">
    <location>
        <begin position="154"/>
        <end position="163"/>
    </location>
</feature>
<proteinExistence type="inferred from homology"/>
<reference evidence="9 10" key="1">
    <citation type="submission" date="2016-06" db="EMBL/GenBank/DDBJ databases">
        <title>Evolution of pathogenesis and genome organization in the Tremellales.</title>
        <authorList>
            <person name="Cuomo C."/>
            <person name="Litvintseva A."/>
            <person name="Heitman J."/>
            <person name="Chen Y."/>
            <person name="Sun S."/>
            <person name="Springer D."/>
            <person name="Dromer F."/>
            <person name="Young S."/>
            <person name="Zeng Q."/>
            <person name="Chapman S."/>
            <person name="Gujja S."/>
            <person name="Saif S."/>
            <person name="Birren B."/>
        </authorList>
    </citation>
    <scope>NUCLEOTIDE SEQUENCE [LARGE SCALE GENOMIC DNA]</scope>
    <source>
        <strain evidence="9 10">ATCC 28783</strain>
    </source>
</reference>
<dbReference type="InterPro" id="IPR016024">
    <property type="entry name" value="ARM-type_fold"/>
</dbReference>
<dbReference type="GO" id="GO:0034087">
    <property type="term" value="P:establishment of mitotic sister chromatid cohesion"/>
    <property type="evidence" value="ECO:0007669"/>
    <property type="project" value="TreeGrafter"/>
</dbReference>
<dbReference type="GO" id="GO:0010468">
    <property type="term" value="P:regulation of gene expression"/>
    <property type="evidence" value="ECO:0007669"/>
    <property type="project" value="InterPro"/>
</dbReference>
<sequence>MDNLSHPGRQDVPQGSNGQSSTGIWGDPANLMRVYPIPAYTPTARVANHIASNATTYLPSISPSEAYPQYSNVFERMDHPQSEEDQQLRQQAELQIRQLLTSSGQSYLPTPSYTSSYSSTPTDGPNNLPKLPMPYTFLPSYLPSGGYREPPTPTSIISSNPSPLHAPETPSPAKEYFENYVDRVLKSQPVPPSESESEPSSSRPPSITSTPHLSRTLARTALTPDESPDALTGPSPSKRRKQGRQVDSQSPSVRLSLGSKGFPIGNPPKPRKSRDETPTPTQARVKSVSISPSQVQVVIPTRKSSLSIQDEEESDEDELDWGETERDEDWVMRDNDEMYRPQTPEYRATPPMGSGRTGERDTRTNLQRLQTLCEDIFEEADNFPAEISTEDVGGSQFFSAISKEGDAALLSAASMDKLIRYVSRVQGTRRKFKHSDELLQLEVEVIKRLFRLLERRLREVEDIVIFPDDVSANMKAKGKGGKAKRGKKSSKSPEKDVNDTMPDSQQSTNRASPTSDEMMTSERLDKLGHDLKLIEAGGLAAQCCLLILDSEGLPKPLYSEDMISASIRVVKDQITKVILPLVHGLAGGKSSSRALSHVVDEELQLAKKSKNKTISPFFQNPVLLVIAQSASTTLRHLSSMMSRPDLSFPDTLVIQNVYLSIEPLFAADPVNVTKKKGRESGKDVGVSIMKTLRTEALGCLRGAFAKYEGQRQWIIEEILGSLAKVPEQNASQARFQLSDGSSISTTSALLLQLIQASTFVVISQIRRLRTTVVDMNSSSSSLVPTDTSDEELRLLTDAMDASVKSARVVASYLVQRSSTAKATKTSRDTDYKVVLETFVKDLLEVLYRPEWPAASLYISLISRLMRIADVLTSVVEEQKGGNETSTARSIALDHLGDIAARLREMHLKMKAGHNVPSTDDLISNPSADGCTSLLKAQHLIASFLSTAAGEDAMFSGARDMCSIIWAQELHAAISKGTSVAEKVAKEKGEEAEETREQLQVIIQALRSALQNVWNSDENVFGTSDPQIGEHAVSAAVAIARGRSLQNAFEPILHAIIGAMDSPAVAHRQKALRGISSVVTVDPDILGLIHVRHAIEDRLSDGSPAVRDAAVELVGKYIVQQPQLAVEYYPQIALRVNDSGLGVRKRVIKLLRGIFSSVEDRVVRVDICCKLVGAMADTDDTAQDMALKGLMEILYPQGGNVHSASLLVEIIGEFQGSDTLLKKALQGIIKECEKSGRTANIQETVEALIRQLVDATEQADFDALSHIRAIHLLCATLPALIDTNKATVLLSYLRPPANTDEQATNDELLRIFQKCIPHMPRTASTFATDLVKALLPMISKPAGGFQALKETIGCFCVVTTCLTRDYTRLIAVLRACENKIRAFHKALKDGQTPNVQAAAMMLYITALIAEHCNLDQVAVTNESVKTELVKITDGLLYEYLFYLYLQFTHLPIPQTAPSICLGCLFHTYPALVLRDEALDWMNQVFSSPDMDNRARLLGVIHDFLSSEVEKKTAGQGNKDLTALIGSATDLSESGVSTAVLQRNIEHILSGAKSQHPPTQNSALDVLAFTVNQGLYHPLQCLPILISLETSIEPNVADRALDLHATLHQKHSTLVNVRYLDFAKESYDYQRSMSSEVCGHRNGVALLAPWFGLVSEKRAWRLDFVKSLCRAFDYDLSRRDPPDVGFILYISENLATLDYKLQEEIITIIQSLSNIISTSHNLSELLESGQLDPSSSPIEEISNKEWVSEVGERTPAGVIIDCSIVVSLAIMTKNHLLDLYSLAEDKCLKHTLGKKTALGDKPAIKKGPMGLDLSVDPLVRGVGTVEEFEMQRQTVSFNLHLFTLLIPPNKLDRN</sequence>